<dbReference type="InterPro" id="IPR044946">
    <property type="entry name" value="Restrct_endonuc_typeI_TRD_sf"/>
</dbReference>
<proteinExistence type="inferred from homology"/>
<dbReference type="Pfam" id="PF01420">
    <property type="entry name" value="Methylase_S"/>
    <property type="match status" value="1"/>
</dbReference>
<dbReference type="InterPro" id="IPR000055">
    <property type="entry name" value="Restrct_endonuc_typeI_TRD"/>
</dbReference>
<protein>
    <submittedName>
        <fullName evidence="5">Restriction endonuclease</fullName>
    </submittedName>
</protein>
<evidence type="ECO:0000313" key="6">
    <source>
        <dbReference type="Proteomes" id="UP000236488"/>
    </source>
</evidence>
<dbReference type="PANTHER" id="PTHR30408">
    <property type="entry name" value="TYPE-1 RESTRICTION ENZYME ECOKI SPECIFICITY PROTEIN"/>
    <property type="match status" value="1"/>
</dbReference>
<evidence type="ECO:0000259" key="4">
    <source>
        <dbReference type="Pfam" id="PF01420"/>
    </source>
</evidence>
<evidence type="ECO:0000256" key="2">
    <source>
        <dbReference type="ARBA" id="ARBA00022747"/>
    </source>
</evidence>
<comment type="similarity">
    <text evidence="1">Belongs to the type-I restriction system S methylase family.</text>
</comment>
<dbReference type="AlphaFoldDB" id="A0A2K2U814"/>
<keyword evidence="3" id="KW-0238">DNA-binding</keyword>
<sequence>MNRVKLGDIADIQLGKMLDAKKNKGEYHPYLANIHVRWGEFDVSDLPSMRFEEAEKGRFSLRNGDLIMCEGGEPGRCAIWRNQLPNVYYQKALHRIRPHKDIVDVRWLYYWFLLQGRIGGLKKHFVETTIKHLVGEDLKCVEIDLPSLELQNAVADALSAIDDKIALNKRMMSELEETARLIYDYWFTQFDFPDENGNPYRSSGGKMTYSKTLNREIPAGWRVANLSMLVDEISDSTDTINMPKNWRYTPIDDIPKRTMVLFGGRHSESASTSLQLYRENDILIGAMRVYFHRVCIAAQNGITRSTSIVLRPKNFTWHGYIYETLNDDRCIAYATKASVGTQQPYVTWDGGLSNYEIPLPPDHLICKYSSFAQPTIQKAKSLAKESFELESLRNWLLPMLMNGQVSIQSEA</sequence>
<keyword evidence="5" id="KW-0255">Endonuclease</keyword>
<dbReference type="InterPro" id="IPR052021">
    <property type="entry name" value="Type-I_RS_S_subunit"/>
</dbReference>
<dbReference type="PANTHER" id="PTHR30408:SF13">
    <property type="entry name" value="TYPE I RESTRICTION ENZYME HINDI SPECIFICITY SUBUNIT"/>
    <property type="match status" value="1"/>
</dbReference>
<dbReference type="EMBL" id="PPEL01000003">
    <property type="protein sequence ID" value="PNV66409.1"/>
    <property type="molecule type" value="Genomic_DNA"/>
</dbReference>
<keyword evidence="6" id="KW-1185">Reference proteome</keyword>
<feature type="domain" description="Type I restriction modification DNA specificity" evidence="4">
    <location>
        <begin position="3"/>
        <end position="176"/>
    </location>
</feature>
<dbReference type="GO" id="GO:0004519">
    <property type="term" value="F:endonuclease activity"/>
    <property type="evidence" value="ECO:0007669"/>
    <property type="project" value="UniProtKB-KW"/>
</dbReference>
<reference evidence="5 6" key="1">
    <citation type="journal article" date="2018" name="Int. J. Syst. Evol. Microbiol.">
        <title>Rubneribacter badeniensis gen. nov., sp. nov. and Enteroscipio rubneri gen. nov., sp. nov., new members of the Eggerthellaceae isolated from human faeces.</title>
        <authorList>
            <person name="Danylec N."/>
            <person name="Gobl A."/>
            <person name="Stoll D.A."/>
            <person name="Hetzer B."/>
            <person name="Kulling S.E."/>
            <person name="Huch M."/>
        </authorList>
    </citation>
    <scope>NUCLEOTIDE SEQUENCE [LARGE SCALE GENOMIC DNA]</scope>
    <source>
        <strain evidence="5 6">ResAG-85</strain>
    </source>
</reference>
<keyword evidence="2" id="KW-0680">Restriction system</keyword>
<dbReference type="GO" id="GO:0009307">
    <property type="term" value="P:DNA restriction-modification system"/>
    <property type="evidence" value="ECO:0007669"/>
    <property type="project" value="UniProtKB-KW"/>
</dbReference>
<evidence type="ECO:0000256" key="1">
    <source>
        <dbReference type="ARBA" id="ARBA00010923"/>
    </source>
</evidence>
<evidence type="ECO:0000256" key="3">
    <source>
        <dbReference type="ARBA" id="ARBA00023125"/>
    </source>
</evidence>
<name>A0A2K2U814_9ACTN</name>
<dbReference type="SUPFAM" id="SSF116734">
    <property type="entry name" value="DNA methylase specificity domain"/>
    <property type="match status" value="2"/>
</dbReference>
<organism evidence="5 6">
    <name type="scientific">Rubneribacter badeniensis</name>
    <dbReference type="NCBI Taxonomy" id="2070688"/>
    <lineage>
        <taxon>Bacteria</taxon>
        <taxon>Bacillati</taxon>
        <taxon>Actinomycetota</taxon>
        <taxon>Coriobacteriia</taxon>
        <taxon>Eggerthellales</taxon>
        <taxon>Eggerthellaceae</taxon>
        <taxon>Rubneribacter</taxon>
    </lineage>
</organism>
<accession>A0A2K2U814</accession>
<keyword evidence="5" id="KW-0540">Nuclease</keyword>
<dbReference type="Proteomes" id="UP000236488">
    <property type="component" value="Unassembled WGS sequence"/>
</dbReference>
<comment type="caution">
    <text evidence="5">The sequence shown here is derived from an EMBL/GenBank/DDBJ whole genome shotgun (WGS) entry which is preliminary data.</text>
</comment>
<dbReference type="CDD" id="cd17253">
    <property type="entry name" value="RMtype1_S_Eco933I-TRD2-CR2_like"/>
    <property type="match status" value="1"/>
</dbReference>
<dbReference type="RefSeq" id="WP_103262483.1">
    <property type="nucleotide sequence ID" value="NZ_PPEL01000003.1"/>
</dbReference>
<evidence type="ECO:0000313" key="5">
    <source>
        <dbReference type="EMBL" id="PNV66409.1"/>
    </source>
</evidence>
<dbReference type="Gene3D" id="3.90.220.20">
    <property type="entry name" value="DNA methylase specificity domains"/>
    <property type="match status" value="2"/>
</dbReference>
<gene>
    <name evidence="5" type="ORF">C2L80_01560</name>
</gene>
<dbReference type="GO" id="GO:0003677">
    <property type="term" value="F:DNA binding"/>
    <property type="evidence" value="ECO:0007669"/>
    <property type="project" value="UniProtKB-KW"/>
</dbReference>
<keyword evidence="5" id="KW-0378">Hydrolase</keyword>